<dbReference type="PROSITE" id="PS50157">
    <property type="entry name" value="ZINC_FINGER_C2H2_2"/>
    <property type="match status" value="5"/>
</dbReference>
<organism evidence="18 19">
    <name type="scientific">Phyllostomus discolor</name>
    <name type="common">pale spear-nosed bat</name>
    <dbReference type="NCBI Taxonomy" id="89673"/>
    <lineage>
        <taxon>Eukaryota</taxon>
        <taxon>Metazoa</taxon>
        <taxon>Chordata</taxon>
        <taxon>Craniata</taxon>
        <taxon>Vertebrata</taxon>
        <taxon>Euteleostomi</taxon>
        <taxon>Mammalia</taxon>
        <taxon>Eutheria</taxon>
        <taxon>Laurasiatheria</taxon>
        <taxon>Chiroptera</taxon>
        <taxon>Yangochiroptera</taxon>
        <taxon>Phyllostomidae</taxon>
        <taxon>Phyllostominae</taxon>
        <taxon>Phyllostomus</taxon>
    </lineage>
</organism>
<evidence type="ECO:0000259" key="17">
    <source>
        <dbReference type="PROSITE" id="PS50157"/>
    </source>
</evidence>
<evidence type="ECO:0000256" key="1">
    <source>
        <dbReference type="ARBA" id="ARBA00004123"/>
    </source>
</evidence>
<evidence type="ECO:0000313" key="19">
    <source>
        <dbReference type="RefSeq" id="XP_035876068.1"/>
    </source>
</evidence>
<sequence>MAFSHLIEFTYTAKLMIQGEEEANDVWKAAEFLQMLEAIKALEVRNKENSTPLEEATTGKSEAKKRKIAETSNVITESLPSVESEPVEIEVEIAEGTIEVEEEGVEALEEGAASARQAVQYVQSVSSSDDSALALLADITSKYRQGDRKGQARDDGCASDPTSKQVEGIEIVELQLSHVKDLFHCEKCNRSFKLFYHFKEHMKSHSTESFKCEICNKRYLRESAWKQHLSCYHLEEGGVSKKQRTGKKIHICQYCEKQFDHFGHFKEHLRKHTGEKPFECPNCHERFARNSTLKCHLTACQTGVGAKKGRKKLYECQVCNSVFNSWDQFKDHLVIHTGDKPNHCTLCDLWFMQGNELRRHLSESHNISERLITEEVLSVETRVQTEPVTSMTIIEQVGKVHVLPLLQVQVDSAQVTVEQVHPDLLQDGQVHDTHMSELPEQVQVSYLEVGRIQTEEGTEVHVEELHVERVNQVPLEVHTELLEADLDPVTPDLMNPEESEPGQEDAAEVAGEVHEHAMGSETGPAAGSQAESAGSENRTPVPVLE</sequence>
<evidence type="ECO:0000256" key="6">
    <source>
        <dbReference type="ARBA" id="ARBA00022737"/>
    </source>
</evidence>
<evidence type="ECO:0000256" key="8">
    <source>
        <dbReference type="ARBA" id="ARBA00022833"/>
    </source>
</evidence>
<dbReference type="GO" id="GO:0000981">
    <property type="term" value="F:DNA-binding transcription factor activity, RNA polymerase II-specific"/>
    <property type="evidence" value="ECO:0007669"/>
    <property type="project" value="TreeGrafter"/>
</dbReference>
<dbReference type="FunFam" id="3.30.160.60:FF:000552">
    <property type="entry name" value="Zinc finger protein 131"/>
    <property type="match status" value="1"/>
</dbReference>
<comment type="similarity">
    <text evidence="2">Belongs to the krueppel C2H2-type zinc-finger protein family.</text>
</comment>
<dbReference type="Proteomes" id="UP000504628">
    <property type="component" value="Chromosome 3"/>
</dbReference>
<evidence type="ECO:0000313" key="18">
    <source>
        <dbReference type="Proteomes" id="UP000504628"/>
    </source>
</evidence>
<keyword evidence="5" id="KW-0479">Metal-binding</keyword>
<evidence type="ECO:0000256" key="11">
    <source>
        <dbReference type="ARBA" id="ARBA00023125"/>
    </source>
</evidence>
<keyword evidence="7 15" id="KW-0863">Zinc-finger</keyword>
<reference evidence="19" key="1">
    <citation type="submission" date="2025-08" db="UniProtKB">
        <authorList>
            <consortium name="RefSeq"/>
        </authorList>
    </citation>
    <scope>IDENTIFICATION</scope>
    <source>
        <tissue evidence="19">Muscle</tissue>
    </source>
</reference>
<feature type="domain" description="C2H2-type" evidence="17">
    <location>
        <begin position="250"/>
        <end position="277"/>
    </location>
</feature>
<dbReference type="SUPFAM" id="SSF57667">
    <property type="entry name" value="beta-beta-alpha zinc fingers"/>
    <property type="match status" value="3"/>
</dbReference>
<dbReference type="FunFam" id="3.30.160.60:FF:001444">
    <property type="entry name" value="zinc finger protein 131 isoform X1"/>
    <property type="match status" value="1"/>
</dbReference>
<evidence type="ECO:0000256" key="4">
    <source>
        <dbReference type="ARBA" id="ARBA00022499"/>
    </source>
</evidence>
<keyword evidence="8" id="KW-0862">Zinc</keyword>
<dbReference type="InterPro" id="IPR013087">
    <property type="entry name" value="Znf_C2H2_type"/>
</dbReference>
<dbReference type="GO" id="GO:0005634">
    <property type="term" value="C:nucleus"/>
    <property type="evidence" value="ECO:0007669"/>
    <property type="project" value="UniProtKB-SubCell"/>
</dbReference>
<accession>A0A7E6D9Q7</accession>
<name>A0A7E6D9Q7_9CHIR</name>
<dbReference type="InterPro" id="IPR036236">
    <property type="entry name" value="Znf_C2H2_sf"/>
</dbReference>
<dbReference type="PANTHER" id="PTHR24394">
    <property type="entry name" value="ZINC FINGER PROTEIN"/>
    <property type="match status" value="1"/>
</dbReference>
<gene>
    <name evidence="19" type="primary">ZNF131</name>
</gene>
<evidence type="ECO:0000256" key="12">
    <source>
        <dbReference type="ARBA" id="ARBA00023163"/>
    </source>
</evidence>
<evidence type="ECO:0000256" key="9">
    <source>
        <dbReference type="ARBA" id="ARBA00022843"/>
    </source>
</evidence>
<keyword evidence="4" id="KW-1017">Isopeptide bond</keyword>
<dbReference type="SMART" id="SM00355">
    <property type="entry name" value="ZnF_C2H2"/>
    <property type="match status" value="6"/>
</dbReference>
<dbReference type="Gene3D" id="3.30.710.10">
    <property type="entry name" value="Potassium Channel Kv1.1, Chain A"/>
    <property type="match status" value="1"/>
</dbReference>
<keyword evidence="13" id="KW-0539">Nucleus</keyword>
<dbReference type="AlphaFoldDB" id="A0A7E6D9Q7"/>
<evidence type="ECO:0000256" key="2">
    <source>
        <dbReference type="ARBA" id="ARBA00006991"/>
    </source>
</evidence>
<keyword evidence="3" id="KW-0678">Repressor</keyword>
<keyword evidence="12" id="KW-0804">Transcription</keyword>
<feature type="compositionally biased region" description="Low complexity" evidence="16">
    <location>
        <begin position="525"/>
        <end position="536"/>
    </location>
</feature>
<dbReference type="PANTHER" id="PTHR24394:SF55">
    <property type="entry name" value="ZINC FINGER PROTEIN 131"/>
    <property type="match status" value="1"/>
</dbReference>
<evidence type="ECO:0000256" key="13">
    <source>
        <dbReference type="ARBA" id="ARBA00023242"/>
    </source>
</evidence>
<dbReference type="Pfam" id="PF12874">
    <property type="entry name" value="zf-met"/>
    <property type="match status" value="2"/>
</dbReference>
<feature type="domain" description="C2H2-type" evidence="17">
    <location>
        <begin position="183"/>
        <end position="210"/>
    </location>
</feature>
<dbReference type="CTD" id="7690"/>
<dbReference type="RefSeq" id="XP_035876068.1">
    <property type="nucleotide sequence ID" value="XM_036020175.1"/>
</dbReference>
<evidence type="ECO:0000256" key="3">
    <source>
        <dbReference type="ARBA" id="ARBA00022491"/>
    </source>
</evidence>
<feature type="region of interest" description="Disordered" evidence="16">
    <location>
        <begin position="487"/>
        <end position="545"/>
    </location>
</feature>
<keyword evidence="18" id="KW-1185">Reference proteome</keyword>
<feature type="domain" description="C2H2-type" evidence="17">
    <location>
        <begin position="278"/>
        <end position="308"/>
    </location>
</feature>
<feature type="compositionally biased region" description="Acidic residues" evidence="16">
    <location>
        <begin position="495"/>
        <end position="507"/>
    </location>
</feature>
<dbReference type="InterPro" id="IPR011333">
    <property type="entry name" value="SKP1/BTB/POZ_sf"/>
</dbReference>
<protein>
    <recommendedName>
        <fullName evidence="14">Zinc finger protein 131</fullName>
    </recommendedName>
</protein>
<comment type="subcellular location">
    <subcellularLocation>
        <location evidence="1">Nucleus</location>
    </subcellularLocation>
</comment>
<dbReference type="GeneID" id="114509029"/>
<evidence type="ECO:0000256" key="15">
    <source>
        <dbReference type="PROSITE-ProRule" id="PRU00042"/>
    </source>
</evidence>
<dbReference type="FunFam" id="3.30.160.60:FF:000539">
    <property type="entry name" value="Putative zinc finger protein 131"/>
    <property type="match status" value="1"/>
</dbReference>
<evidence type="ECO:0000256" key="10">
    <source>
        <dbReference type="ARBA" id="ARBA00023015"/>
    </source>
</evidence>
<dbReference type="Gene3D" id="3.30.160.60">
    <property type="entry name" value="Classic Zinc Finger"/>
    <property type="match status" value="4"/>
</dbReference>
<evidence type="ECO:0000256" key="7">
    <source>
        <dbReference type="ARBA" id="ARBA00022771"/>
    </source>
</evidence>
<evidence type="ECO:0000256" key="14">
    <source>
        <dbReference type="ARBA" id="ARBA00067489"/>
    </source>
</evidence>
<keyword evidence="6" id="KW-0677">Repeat</keyword>
<dbReference type="FunFam" id="3.30.160.60:FF:000498">
    <property type="entry name" value="Putative zinc finger protein 131"/>
    <property type="match status" value="1"/>
</dbReference>
<dbReference type="GO" id="GO:0008270">
    <property type="term" value="F:zinc ion binding"/>
    <property type="evidence" value="ECO:0007669"/>
    <property type="project" value="UniProtKB-KW"/>
</dbReference>
<keyword evidence="11" id="KW-0238">DNA-binding</keyword>
<feature type="domain" description="C2H2-type" evidence="17">
    <location>
        <begin position="210"/>
        <end position="238"/>
    </location>
</feature>
<dbReference type="GO" id="GO:0003677">
    <property type="term" value="F:DNA binding"/>
    <property type="evidence" value="ECO:0007669"/>
    <property type="project" value="UniProtKB-KW"/>
</dbReference>
<feature type="domain" description="C2H2-type" evidence="17">
    <location>
        <begin position="314"/>
        <end position="341"/>
    </location>
</feature>
<proteinExistence type="inferred from homology"/>
<dbReference type="PROSITE" id="PS00028">
    <property type="entry name" value="ZINC_FINGER_C2H2_1"/>
    <property type="match status" value="5"/>
</dbReference>
<evidence type="ECO:0000256" key="16">
    <source>
        <dbReference type="SAM" id="MobiDB-lite"/>
    </source>
</evidence>
<keyword evidence="10" id="KW-0805">Transcription regulation</keyword>
<keyword evidence="9" id="KW-0832">Ubl conjugation</keyword>
<evidence type="ECO:0000256" key="5">
    <source>
        <dbReference type="ARBA" id="ARBA00022723"/>
    </source>
</evidence>